<organism evidence="3 4">
    <name type="scientific">Capsaspora owczarzaki (strain ATCC 30864)</name>
    <dbReference type="NCBI Taxonomy" id="595528"/>
    <lineage>
        <taxon>Eukaryota</taxon>
        <taxon>Filasterea</taxon>
        <taxon>Capsaspora</taxon>
    </lineage>
</organism>
<evidence type="ECO:0000313" key="3">
    <source>
        <dbReference type="EMBL" id="KJE92647.1"/>
    </source>
</evidence>
<dbReference type="PhylomeDB" id="A0A0D2VQ28"/>
<dbReference type="Proteomes" id="UP000008743">
    <property type="component" value="Unassembled WGS sequence"/>
</dbReference>
<feature type="domain" description="N-acetyltransferase ESCO acetyl-transferase" evidence="2">
    <location>
        <begin position="365"/>
        <end position="427"/>
    </location>
</feature>
<dbReference type="GO" id="GO:0007064">
    <property type="term" value="P:mitotic sister chromatid cohesion"/>
    <property type="evidence" value="ECO:0007669"/>
    <property type="project" value="TreeGrafter"/>
</dbReference>
<dbReference type="GO" id="GO:0005634">
    <property type="term" value="C:nucleus"/>
    <property type="evidence" value="ECO:0007669"/>
    <property type="project" value="TreeGrafter"/>
</dbReference>
<accession>A0A0D2VQ28</accession>
<proteinExistence type="predicted"/>
<evidence type="ECO:0000259" key="2">
    <source>
        <dbReference type="Pfam" id="PF13880"/>
    </source>
</evidence>
<dbReference type="OrthoDB" id="428854at2759"/>
<sequence>MHVYSRARRLAADGTDDHSSRDNNHHHNKTTTDEASKDSSAQHSRAADLWNMIAQEDEQRPSSPRVCPPSPSSDATAFGACSDVRSDPLSSDGSDWALADEFQPLDSEPSSSLSDDLDPARAADRTTLVASDLVKDSGMAIESASQDTALPDQSRRIGVPSSHGYRLGDLFASPRIMLSNDILSGRGRMLPLSSASARVVKAKSRQLVARKQPVQQMLDAGQKLECKTCGMIMAAHDEQAHLKHHEELQMRKEGLVPRSHRWESTDLATDARTSGMLVEVRKSDLFFDTVVLPLMSADLGLLSVEEASQLRKFLFITRDTPQRAVGCVMLEEFNPTTMTIISPSNSSGPAASASSTSASTKPAAKVVLGVNRIWVSKAFRKFHIATRLLDFARAHYYTVGTVEKANIAFTPLTDNGRAFALAYLQETNAPPVEYHHTS</sequence>
<dbReference type="InParanoid" id="A0A0D2VQ28"/>
<feature type="region of interest" description="Disordered" evidence="1">
    <location>
        <begin position="1"/>
        <end position="96"/>
    </location>
</feature>
<dbReference type="GO" id="GO:0000785">
    <property type="term" value="C:chromatin"/>
    <property type="evidence" value="ECO:0007669"/>
    <property type="project" value="TreeGrafter"/>
</dbReference>
<dbReference type="STRING" id="595528.A0A0D2VQ28"/>
<dbReference type="GO" id="GO:0061733">
    <property type="term" value="F:protein-lysine-acetyltransferase activity"/>
    <property type="evidence" value="ECO:0007669"/>
    <property type="project" value="TreeGrafter"/>
</dbReference>
<gene>
    <name evidence="3" type="ORF">CAOG_003567</name>
</gene>
<dbReference type="PANTHER" id="PTHR45884">
    <property type="entry name" value="N-ACETYLTRANSFERASE ECO"/>
    <property type="match status" value="1"/>
</dbReference>
<reference evidence="4" key="1">
    <citation type="submission" date="2011-02" db="EMBL/GenBank/DDBJ databases">
        <title>The Genome Sequence of Capsaspora owczarzaki ATCC 30864.</title>
        <authorList>
            <person name="Russ C."/>
            <person name="Cuomo C."/>
            <person name="Burger G."/>
            <person name="Gray M.W."/>
            <person name="Holland P.W.H."/>
            <person name="King N."/>
            <person name="Lang F.B.F."/>
            <person name="Roger A.J."/>
            <person name="Ruiz-Trillo I."/>
            <person name="Young S.K."/>
            <person name="Zeng Q."/>
            <person name="Gargeya S."/>
            <person name="Alvarado L."/>
            <person name="Berlin A."/>
            <person name="Chapman S.B."/>
            <person name="Chen Z."/>
            <person name="Freedman E."/>
            <person name="Gellesch M."/>
            <person name="Goldberg J."/>
            <person name="Griggs A."/>
            <person name="Gujja S."/>
            <person name="Heilman E."/>
            <person name="Heiman D."/>
            <person name="Howarth C."/>
            <person name="Mehta T."/>
            <person name="Neiman D."/>
            <person name="Pearson M."/>
            <person name="Roberts A."/>
            <person name="Saif S."/>
            <person name="Shea T."/>
            <person name="Shenoy N."/>
            <person name="Sisk P."/>
            <person name="Stolte C."/>
            <person name="Sykes S."/>
            <person name="White J."/>
            <person name="Yandava C."/>
            <person name="Haas B."/>
            <person name="Nusbaum C."/>
            <person name="Birren B."/>
        </authorList>
    </citation>
    <scope>NUCLEOTIDE SEQUENCE</scope>
    <source>
        <strain evidence="4">ATCC 30864</strain>
    </source>
</reference>
<evidence type="ECO:0000256" key="1">
    <source>
        <dbReference type="SAM" id="MobiDB-lite"/>
    </source>
</evidence>
<feature type="compositionally biased region" description="Basic and acidic residues" evidence="1">
    <location>
        <begin position="15"/>
        <end position="37"/>
    </location>
</feature>
<keyword evidence="4" id="KW-1185">Reference proteome</keyword>
<dbReference type="Pfam" id="PF13880">
    <property type="entry name" value="Acetyltransf_13"/>
    <property type="match status" value="1"/>
</dbReference>
<dbReference type="PANTHER" id="PTHR45884:SF2">
    <property type="entry name" value="N-ACETYLTRANSFERASE ECO"/>
    <property type="match status" value="1"/>
</dbReference>
<dbReference type="RefSeq" id="XP_004363295.1">
    <property type="nucleotide sequence ID" value="XM_004363238.2"/>
</dbReference>
<dbReference type="InterPro" id="IPR028009">
    <property type="entry name" value="ESCO_Acetyltransf_dom"/>
</dbReference>
<protein>
    <recommendedName>
        <fullName evidence="2">N-acetyltransferase ESCO acetyl-transferase domain-containing protein</fullName>
    </recommendedName>
</protein>
<dbReference type="eggNOG" id="KOG3014">
    <property type="taxonomic scope" value="Eukaryota"/>
</dbReference>
<name>A0A0D2VQ28_CAPO3</name>
<dbReference type="EMBL" id="KE346364">
    <property type="protein sequence ID" value="KJE92647.1"/>
    <property type="molecule type" value="Genomic_DNA"/>
</dbReference>
<dbReference type="AlphaFoldDB" id="A0A0D2VQ28"/>
<evidence type="ECO:0000313" key="4">
    <source>
        <dbReference type="Proteomes" id="UP000008743"/>
    </source>
</evidence>